<keyword evidence="2" id="KW-1185">Reference proteome</keyword>
<evidence type="ECO:0000313" key="2">
    <source>
        <dbReference type="Proteomes" id="UP001596045"/>
    </source>
</evidence>
<dbReference type="Proteomes" id="UP001596045">
    <property type="component" value="Unassembled WGS sequence"/>
</dbReference>
<proteinExistence type="predicted"/>
<gene>
    <name evidence="1" type="ORF">ACFPM8_19840</name>
</gene>
<dbReference type="RefSeq" id="WP_379000171.1">
    <property type="nucleotide sequence ID" value="NZ_JBHSMT010000029.1"/>
</dbReference>
<protein>
    <submittedName>
        <fullName evidence="1">Uncharacterized protein</fullName>
    </submittedName>
</protein>
<accession>A0ABW0MH92</accession>
<comment type="caution">
    <text evidence="1">The sequence shown here is derived from an EMBL/GenBank/DDBJ whole genome shotgun (WGS) entry which is preliminary data.</text>
</comment>
<name>A0ABW0MH92_9BURK</name>
<dbReference type="EMBL" id="JBHSMT010000029">
    <property type="protein sequence ID" value="MFC5476221.1"/>
    <property type="molecule type" value="Genomic_DNA"/>
</dbReference>
<organism evidence="1 2">
    <name type="scientific">Paraherbaspirillum soli</name>
    <dbReference type="NCBI Taxonomy" id="631222"/>
    <lineage>
        <taxon>Bacteria</taxon>
        <taxon>Pseudomonadati</taxon>
        <taxon>Pseudomonadota</taxon>
        <taxon>Betaproteobacteria</taxon>
        <taxon>Burkholderiales</taxon>
        <taxon>Oxalobacteraceae</taxon>
        <taxon>Paraherbaspirillum</taxon>
    </lineage>
</organism>
<sequence length="125" mass="14442">MTWEPITELEIWDNIVQAEVRMNPEQLRLWETIKLAPQKWAQCPYGDEGGGFWVVAVLGQIVVWYNDIEDGFNTSRYSAFGIIDEYWCNQDELEITVQSLLNQIQHGYAPPKCRAPTAVEHGNRT</sequence>
<evidence type="ECO:0000313" key="1">
    <source>
        <dbReference type="EMBL" id="MFC5476221.1"/>
    </source>
</evidence>
<reference evidence="2" key="1">
    <citation type="journal article" date="2019" name="Int. J. Syst. Evol. Microbiol.">
        <title>The Global Catalogue of Microorganisms (GCM) 10K type strain sequencing project: providing services to taxonomists for standard genome sequencing and annotation.</title>
        <authorList>
            <consortium name="The Broad Institute Genomics Platform"/>
            <consortium name="The Broad Institute Genome Sequencing Center for Infectious Disease"/>
            <person name="Wu L."/>
            <person name="Ma J."/>
        </authorList>
    </citation>
    <scope>NUCLEOTIDE SEQUENCE [LARGE SCALE GENOMIC DNA]</scope>
    <source>
        <strain evidence="2">JCM 17066</strain>
    </source>
</reference>